<dbReference type="EMBL" id="BNCO01000069">
    <property type="protein sequence ID" value="GIL64745.1"/>
    <property type="molecule type" value="Genomic_DNA"/>
</dbReference>
<protein>
    <recommendedName>
        <fullName evidence="4">Fungal lipase-like domain-containing protein</fullName>
    </recommendedName>
</protein>
<dbReference type="GO" id="GO:0008970">
    <property type="term" value="F:phospholipase A1 activity"/>
    <property type="evidence" value="ECO:0007669"/>
    <property type="project" value="InterPro"/>
</dbReference>
<dbReference type="InterPro" id="IPR043367">
    <property type="entry name" value="PLIP1/2/3"/>
</dbReference>
<dbReference type="Proteomes" id="UP000747399">
    <property type="component" value="Unassembled WGS sequence"/>
</dbReference>
<organism evidence="2 3">
    <name type="scientific">Volvox africanus</name>
    <dbReference type="NCBI Taxonomy" id="51714"/>
    <lineage>
        <taxon>Eukaryota</taxon>
        <taxon>Viridiplantae</taxon>
        <taxon>Chlorophyta</taxon>
        <taxon>core chlorophytes</taxon>
        <taxon>Chlorophyceae</taxon>
        <taxon>CS clade</taxon>
        <taxon>Chlamydomonadales</taxon>
        <taxon>Volvocaceae</taxon>
        <taxon>Volvox</taxon>
    </lineage>
</organism>
<evidence type="ECO:0000313" key="3">
    <source>
        <dbReference type="Proteomes" id="UP000747399"/>
    </source>
</evidence>
<name>A0A8J4BPM2_9CHLO</name>
<evidence type="ECO:0008006" key="4">
    <source>
        <dbReference type="Google" id="ProtNLM"/>
    </source>
</evidence>
<evidence type="ECO:0000313" key="2">
    <source>
        <dbReference type="EMBL" id="GIL64745.1"/>
    </source>
</evidence>
<gene>
    <name evidence="2" type="ORF">Vafri_18624</name>
</gene>
<comment type="caution">
    <text evidence="2">The sequence shown here is derived from an EMBL/GenBank/DDBJ whole genome shotgun (WGS) entry which is preliminary data.</text>
</comment>
<reference evidence="2" key="1">
    <citation type="journal article" date="2021" name="Proc. Natl. Acad. Sci. U.S.A.">
        <title>Three genomes in the algal genus Volvox reveal the fate of a haploid sex-determining region after a transition to homothallism.</title>
        <authorList>
            <person name="Yamamoto K."/>
            <person name="Hamaji T."/>
            <person name="Kawai-Toyooka H."/>
            <person name="Matsuzaki R."/>
            <person name="Takahashi F."/>
            <person name="Nishimura Y."/>
            <person name="Kawachi M."/>
            <person name="Noguchi H."/>
            <person name="Minakuchi Y."/>
            <person name="Umen J.G."/>
            <person name="Toyoda A."/>
            <person name="Nozaki H."/>
        </authorList>
    </citation>
    <scope>NUCLEOTIDE SEQUENCE</scope>
    <source>
        <strain evidence="2">NIES-3780</strain>
    </source>
</reference>
<evidence type="ECO:0000256" key="1">
    <source>
        <dbReference type="SAM" id="MobiDB-lite"/>
    </source>
</evidence>
<keyword evidence="3" id="KW-1185">Reference proteome</keyword>
<dbReference type="PANTHER" id="PTHR46483">
    <property type="entry name" value="PHOSPHOLIPASE A1 PLIP2, CHLOROPLASTIC"/>
    <property type="match status" value="1"/>
</dbReference>
<feature type="region of interest" description="Disordered" evidence="1">
    <location>
        <begin position="183"/>
        <end position="210"/>
    </location>
</feature>
<accession>A0A8J4BPM2</accession>
<proteinExistence type="predicted"/>
<dbReference type="AlphaFoldDB" id="A0A8J4BPM2"/>
<dbReference type="PANTHER" id="PTHR46483:SF4">
    <property type="entry name" value="PHOSPHOLIPASE A1 PLIP2, CHLOROPLASTIC"/>
    <property type="match status" value="1"/>
</dbReference>
<sequence>MAASLSLKTREKIQHRNLVRVGTFVPRLSCRIRAWVPRVGFHARLTSDAAQYQFHAQTGASVASTSRPHTRTYDAQRGCCFMPPHKRHRSVACGNTLVAAAAAGAIGTEPSRVGNDGWKRQEPVLDGPLSTADRAVLALARAAANLSDKLAVEQAAAAQGLSLITNSDVCVGPLLPPFGFTMEEDGEEGDGMALPPPSRDGPRRELGDTRGSGTLAGTAAGALLGVVFSGGAAYLKGAEAPHQSGAAAAAGGAPGLGAQKSFTSLGWTGERSAPPVRRAISPDARLRSLALVVAEGGGGDDDEGEDDEVLQAFADGHDGGRRGNDGGVGKVASSASGFVEAAAAALTQVARSAAASAVPAPVGRAAAGAATVAAHAAQAAVATAAKATAHIIMPNYGDPSSSWLVADDPINGVRYIVIAAGPELRRRTPHELTMDLVTFETYNLGVKVNKRLYAEATALYARFMPLVMDFLESVPHGNICFGGQGVGGSLAVMLQLMSCHRGLPFARLLPAVAVDSPAVLGQVPLEQRRIWGSSGREQQQHLSQDSVEDMVEELMQRTVLEELGLPQDAVRNLVLPPPPQMQPTPPPQRSQFFFASPPLPASTSALSLPRVSALHGTGQQQPHSQQSAAEPILVLTTADGAAAVMAGSSNGGTATGHIQPQIFRIVGKVVHVETFGSLNARVSSAAAMVPMPASEPVVHAIVETDGGSGEIARVASGVAEGMPSRFADKKPLDAAMMGNIATAAATAAASAAVAHLRHVGAGAFRAVTASQRQRGASVIDASAALEAAAPGGTFGTLPAMLKYWSAPAEPLVSGAEEGAGEQDEDPSAWGV</sequence>
<feature type="region of interest" description="Disordered" evidence="1">
    <location>
        <begin position="571"/>
        <end position="596"/>
    </location>
</feature>
<feature type="compositionally biased region" description="Pro residues" evidence="1">
    <location>
        <begin position="575"/>
        <end position="588"/>
    </location>
</feature>